<dbReference type="GO" id="GO:0005783">
    <property type="term" value="C:endoplasmic reticulum"/>
    <property type="evidence" value="ECO:0007669"/>
    <property type="project" value="UniProtKB-SubCell"/>
</dbReference>
<dbReference type="InterPro" id="IPR025887">
    <property type="entry name" value="Glyco_hydro_31_N_dom"/>
</dbReference>
<accession>A0A8J6HJ62</accession>
<evidence type="ECO:0000256" key="8">
    <source>
        <dbReference type="ARBA" id="ARBA00023295"/>
    </source>
</evidence>
<dbReference type="EMBL" id="JABDTM020023613">
    <property type="protein sequence ID" value="KAH0815066.1"/>
    <property type="molecule type" value="Genomic_DNA"/>
</dbReference>
<dbReference type="Pfam" id="PF13802">
    <property type="entry name" value="Gal_mutarotas_2"/>
    <property type="match status" value="1"/>
</dbReference>
<evidence type="ECO:0000256" key="9">
    <source>
        <dbReference type="ARBA" id="ARBA00042895"/>
    </source>
</evidence>
<reference evidence="15" key="2">
    <citation type="submission" date="2021-08" db="EMBL/GenBank/DDBJ databases">
        <authorList>
            <person name="Eriksson T."/>
        </authorList>
    </citation>
    <scope>NUCLEOTIDE SEQUENCE</scope>
    <source>
        <strain evidence="15">Stoneville</strain>
        <tissue evidence="15">Whole head</tissue>
    </source>
</reference>
<dbReference type="SUPFAM" id="SSF51011">
    <property type="entry name" value="Glycosyl hydrolase domain"/>
    <property type="match status" value="1"/>
</dbReference>
<feature type="signal peptide" evidence="11">
    <location>
        <begin position="1"/>
        <end position="18"/>
    </location>
</feature>
<protein>
    <recommendedName>
        <fullName evidence="9">Glucosidase II subunit alpha</fullName>
    </recommendedName>
</protein>
<dbReference type="InterPro" id="IPR000322">
    <property type="entry name" value="Glyco_hydro_31_TIM"/>
</dbReference>
<dbReference type="CDD" id="cd06603">
    <property type="entry name" value="GH31_GANC_GANAB_alpha"/>
    <property type="match status" value="1"/>
</dbReference>
<keyword evidence="16" id="KW-1185">Reference proteome</keyword>
<keyword evidence="4 11" id="KW-0732">Signal</keyword>
<dbReference type="AlphaFoldDB" id="A0A8J6HJ62"/>
<evidence type="ECO:0000256" key="1">
    <source>
        <dbReference type="ARBA" id="ARBA00004240"/>
    </source>
</evidence>
<feature type="chain" id="PRO_5035180468" description="Glucosidase II subunit alpha" evidence="11">
    <location>
        <begin position="19"/>
        <end position="753"/>
    </location>
</feature>
<evidence type="ECO:0000313" key="16">
    <source>
        <dbReference type="Proteomes" id="UP000719412"/>
    </source>
</evidence>
<comment type="caution">
    <text evidence="15">The sequence shown here is derived from an EMBL/GenBank/DDBJ whole genome shotgun (WGS) entry which is preliminary data.</text>
</comment>
<organism evidence="15 16">
    <name type="scientific">Tenebrio molitor</name>
    <name type="common">Yellow mealworm beetle</name>
    <dbReference type="NCBI Taxonomy" id="7067"/>
    <lineage>
        <taxon>Eukaryota</taxon>
        <taxon>Metazoa</taxon>
        <taxon>Ecdysozoa</taxon>
        <taxon>Arthropoda</taxon>
        <taxon>Hexapoda</taxon>
        <taxon>Insecta</taxon>
        <taxon>Pterygota</taxon>
        <taxon>Neoptera</taxon>
        <taxon>Endopterygota</taxon>
        <taxon>Coleoptera</taxon>
        <taxon>Polyphaga</taxon>
        <taxon>Cucujiformia</taxon>
        <taxon>Tenebrionidae</taxon>
        <taxon>Tenebrio</taxon>
    </lineage>
</organism>
<comment type="subcellular location">
    <subcellularLocation>
        <location evidence="1">Endoplasmic reticulum</location>
    </subcellularLocation>
</comment>
<dbReference type="CDD" id="cd14752">
    <property type="entry name" value="GH31_N"/>
    <property type="match status" value="1"/>
</dbReference>
<gene>
    <name evidence="15" type="ORF">GEV33_007724</name>
</gene>
<dbReference type="GO" id="GO:0006491">
    <property type="term" value="P:N-glycan processing"/>
    <property type="evidence" value="ECO:0007669"/>
    <property type="project" value="TreeGrafter"/>
</dbReference>
<dbReference type="InterPro" id="IPR017853">
    <property type="entry name" value="GH"/>
</dbReference>
<keyword evidence="7" id="KW-0325">Glycoprotein</keyword>
<dbReference type="InterPro" id="IPR011013">
    <property type="entry name" value="Gal_mutarotase_sf_dom"/>
</dbReference>
<dbReference type="Pfam" id="PF01055">
    <property type="entry name" value="Glyco_hydro_31_2nd"/>
    <property type="match status" value="1"/>
</dbReference>
<dbReference type="GO" id="GO:0005975">
    <property type="term" value="P:carbohydrate metabolic process"/>
    <property type="evidence" value="ECO:0007669"/>
    <property type="project" value="InterPro"/>
</dbReference>
<proteinExistence type="inferred from homology"/>
<dbReference type="Gene3D" id="2.60.40.1180">
    <property type="entry name" value="Golgi alpha-mannosidase II"/>
    <property type="match status" value="2"/>
</dbReference>
<evidence type="ECO:0000256" key="5">
    <source>
        <dbReference type="ARBA" id="ARBA00022801"/>
    </source>
</evidence>
<dbReference type="InterPro" id="IPR030458">
    <property type="entry name" value="Glyco_hydro_31_AS"/>
</dbReference>
<evidence type="ECO:0000259" key="14">
    <source>
        <dbReference type="Pfam" id="PF21365"/>
    </source>
</evidence>
<name>A0A8J6HJ62_TENMO</name>
<feature type="domain" description="Glycoside hydrolase family 31 TIM barrel" evidence="12">
    <location>
        <begin position="167"/>
        <end position="496"/>
    </location>
</feature>
<dbReference type="InterPro" id="IPR048395">
    <property type="entry name" value="Glyco_hydro_31_C"/>
</dbReference>
<dbReference type="PROSITE" id="PS00129">
    <property type="entry name" value="GLYCOSYL_HYDROL_F31_1"/>
    <property type="match status" value="1"/>
</dbReference>
<feature type="domain" description="Glycoside hydrolase family 31 N-terminal" evidence="13">
    <location>
        <begin position="53"/>
        <end position="124"/>
    </location>
</feature>
<dbReference type="SUPFAM" id="SSF74650">
    <property type="entry name" value="Galactose mutarotase-like"/>
    <property type="match status" value="1"/>
</dbReference>
<feature type="domain" description="Glycosyl hydrolase family 31 C-terminal" evidence="14">
    <location>
        <begin position="505"/>
        <end position="593"/>
    </location>
</feature>
<evidence type="ECO:0000256" key="11">
    <source>
        <dbReference type="SAM" id="SignalP"/>
    </source>
</evidence>
<sequence length="753" mass="85633">MSVLRLWSFALLLGLSYSADHDTFKDCSRVKFCTTLRSRSPQDKYAVDRTGFALYGIHEHADSLALQTTQVGGTDPYRLRNVDVSGYELNSPMALYGAVPVLYGHGPNGTAGIFLHNAAEQWVEITNDENSQAYIMVESGLLDLFVLLGPTPTEVVRQYVSLTGTAHLPQLWTLGYHQSRWNYESQDDVKDVVANFTTYNFPLDVIWLDIEYTDGKKYFTWDSNMFSDPVEMQQNISATNKRLVTIIDPHIKVETGYSVYDGALEKDLFVKNADGSNFEGDCWPGLSSYMDFLNPDARDYYSSFYSYDNFPSTTPVLAGIWNDMNEPSVFDNSIEKTLPGDALHYGGVVHRDIHNIYGLLHTMSTHQGLMARDNGTKRPFVLTRSHFAGTQRYSAIWTGDNTADWGYLSVSYSECLNANLLGIVFCGADIGGFANDPDVELLQRWYQAGVWLPFYRAHSTTGSMRREPYLFDEEVQQVIRNALQLRYKHLPVWYTLFYEHTRNKDPIIRPLFYHYPQDTDVYRISDHLLVGRDILVRAVAEPGVESVQVYFPGGAEEHWISIDNAEVYDGNGFVNISVTIDAIPVYYRRGSVIVRKETVRLSSDEMANDGYTLYVNLDANNKASGAVYLDDNTSFNYVDNKEYNYLKIDMEGSDVTLTKIDEDSNSDNFDFIIDQVVVNKLIKEPENGKPGQYEQKLHKRDASQKLLKNLKFEFDKPAKTDASFMSFQQTPPKVGVVPLQFSYKYKPRAPGFR</sequence>
<dbReference type="PANTHER" id="PTHR22762">
    <property type="entry name" value="ALPHA-GLUCOSIDASE"/>
    <property type="match status" value="1"/>
</dbReference>
<keyword evidence="8 10" id="KW-0326">Glycosidase</keyword>
<evidence type="ECO:0000259" key="12">
    <source>
        <dbReference type="Pfam" id="PF01055"/>
    </source>
</evidence>
<evidence type="ECO:0000256" key="4">
    <source>
        <dbReference type="ARBA" id="ARBA00022729"/>
    </source>
</evidence>
<keyword evidence="6" id="KW-0256">Endoplasmic reticulum</keyword>
<dbReference type="GO" id="GO:0030246">
    <property type="term" value="F:carbohydrate binding"/>
    <property type="evidence" value="ECO:0007669"/>
    <property type="project" value="InterPro"/>
</dbReference>
<dbReference type="Proteomes" id="UP000719412">
    <property type="component" value="Unassembled WGS sequence"/>
</dbReference>
<evidence type="ECO:0000256" key="3">
    <source>
        <dbReference type="ARBA" id="ARBA00007806"/>
    </source>
</evidence>
<keyword evidence="5 10" id="KW-0378">Hydrolase</keyword>
<dbReference type="Gene3D" id="3.20.20.80">
    <property type="entry name" value="Glycosidases"/>
    <property type="match status" value="2"/>
</dbReference>
<dbReference type="SUPFAM" id="SSF51445">
    <property type="entry name" value="(Trans)glycosidases"/>
    <property type="match status" value="1"/>
</dbReference>
<reference evidence="15" key="1">
    <citation type="journal article" date="2020" name="J Insects Food Feed">
        <title>The yellow mealworm (Tenebrio molitor) genome: a resource for the emerging insects as food and feed industry.</title>
        <authorList>
            <person name="Eriksson T."/>
            <person name="Andere A."/>
            <person name="Kelstrup H."/>
            <person name="Emery V."/>
            <person name="Picard C."/>
        </authorList>
    </citation>
    <scope>NUCLEOTIDE SEQUENCE</scope>
    <source>
        <strain evidence="15">Stoneville</strain>
        <tissue evidence="15">Whole head</tissue>
    </source>
</reference>
<evidence type="ECO:0000256" key="6">
    <source>
        <dbReference type="ARBA" id="ARBA00022824"/>
    </source>
</evidence>
<dbReference type="PANTHER" id="PTHR22762:SF54">
    <property type="entry name" value="BCDNA.GH04962"/>
    <property type="match status" value="1"/>
</dbReference>
<dbReference type="GO" id="GO:0090599">
    <property type="term" value="F:alpha-glucosidase activity"/>
    <property type="evidence" value="ECO:0007669"/>
    <property type="project" value="TreeGrafter"/>
</dbReference>
<evidence type="ECO:0000256" key="10">
    <source>
        <dbReference type="RuleBase" id="RU361185"/>
    </source>
</evidence>
<comment type="pathway">
    <text evidence="2">Glycan metabolism; N-glycan metabolism.</text>
</comment>
<dbReference type="Gene3D" id="2.60.40.1760">
    <property type="entry name" value="glycosyl hydrolase (family 31)"/>
    <property type="match status" value="1"/>
</dbReference>
<evidence type="ECO:0000313" key="15">
    <source>
        <dbReference type="EMBL" id="KAH0815066.1"/>
    </source>
</evidence>
<evidence type="ECO:0000256" key="2">
    <source>
        <dbReference type="ARBA" id="ARBA00004833"/>
    </source>
</evidence>
<evidence type="ECO:0000259" key="13">
    <source>
        <dbReference type="Pfam" id="PF13802"/>
    </source>
</evidence>
<comment type="similarity">
    <text evidence="3 10">Belongs to the glycosyl hydrolase 31 family.</text>
</comment>
<evidence type="ECO:0000256" key="7">
    <source>
        <dbReference type="ARBA" id="ARBA00023180"/>
    </source>
</evidence>
<dbReference type="InterPro" id="IPR013780">
    <property type="entry name" value="Glyco_hydro_b"/>
</dbReference>
<dbReference type="Pfam" id="PF21365">
    <property type="entry name" value="Glyco_hydro_31_3rd"/>
    <property type="match status" value="1"/>
</dbReference>